<dbReference type="AlphaFoldDB" id="A0A0M3I742"/>
<sequence>MRMSGDGHLVKKEKKIRGIKYRRNRLIESSTSVYLCFQHQ</sequence>
<reference evidence="2" key="1">
    <citation type="submission" date="2017-02" db="UniProtKB">
        <authorList>
            <consortium name="WormBaseParasite"/>
        </authorList>
    </citation>
    <scope>IDENTIFICATION</scope>
</reference>
<dbReference type="Proteomes" id="UP000036681">
    <property type="component" value="Unplaced"/>
</dbReference>
<protein>
    <submittedName>
        <fullName evidence="2">MADS-box domain-containing protein</fullName>
    </submittedName>
</protein>
<name>A0A0M3I742_ASCLU</name>
<keyword evidence="1" id="KW-1185">Reference proteome</keyword>
<organism evidence="1 2">
    <name type="scientific">Ascaris lumbricoides</name>
    <name type="common">Giant roundworm</name>
    <dbReference type="NCBI Taxonomy" id="6252"/>
    <lineage>
        <taxon>Eukaryota</taxon>
        <taxon>Metazoa</taxon>
        <taxon>Ecdysozoa</taxon>
        <taxon>Nematoda</taxon>
        <taxon>Chromadorea</taxon>
        <taxon>Rhabditida</taxon>
        <taxon>Spirurina</taxon>
        <taxon>Ascaridomorpha</taxon>
        <taxon>Ascaridoidea</taxon>
        <taxon>Ascarididae</taxon>
        <taxon>Ascaris</taxon>
    </lineage>
</organism>
<dbReference type="WBParaSite" id="ALUE_0001295601-mRNA-1">
    <property type="protein sequence ID" value="ALUE_0001295601-mRNA-1"/>
    <property type="gene ID" value="ALUE_0001295601"/>
</dbReference>
<evidence type="ECO:0000313" key="1">
    <source>
        <dbReference type="Proteomes" id="UP000036681"/>
    </source>
</evidence>
<accession>A0A0M3I742</accession>
<evidence type="ECO:0000313" key="2">
    <source>
        <dbReference type="WBParaSite" id="ALUE_0001295601-mRNA-1"/>
    </source>
</evidence>
<proteinExistence type="predicted"/>